<dbReference type="Proteomes" id="UP000887565">
    <property type="component" value="Unplaced"/>
</dbReference>
<keyword evidence="2" id="KW-1185">Reference proteome</keyword>
<evidence type="ECO:0000256" key="1">
    <source>
        <dbReference type="SAM" id="MobiDB-lite"/>
    </source>
</evidence>
<protein>
    <submittedName>
        <fullName evidence="3">Uncharacterized protein</fullName>
    </submittedName>
</protein>
<proteinExistence type="predicted"/>
<name>A0A915HFY6_ROMCU</name>
<dbReference type="WBParaSite" id="nRc.2.0.1.t00523-RA">
    <property type="protein sequence ID" value="nRc.2.0.1.t00523-RA"/>
    <property type="gene ID" value="nRc.2.0.1.g00523"/>
</dbReference>
<reference evidence="3" key="1">
    <citation type="submission" date="2022-11" db="UniProtKB">
        <authorList>
            <consortium name="WormBaseParasite"/>
        </authorList>
    </citation>
    <scope>IDENTIFICATION</scope>
</reference>
<dbReference type="AlphaFoldDB" id="A0A915HFY6"/>
<feature type="region of interest" description="Disordered" evidence="1">
    <location>
        <begin position="1"/>
        <end position="22"/>
    </location>
</feature>
<organism evidence="2 3">
    <name type="scientific">Romanomermis culicivorax</name>
    <name type="common">Nematode worm</name>
    <dbReference type="NCBI Taxonomy" id="13658"/>
    <lineage>
        <taxon>Eukaryota</taxon>
        <taxon>Metazoa</taxon>
        <taxon>Ecdysozoa</taxon>
        <taxon>Nematoda</taxon>
        <taxon>Enoplea</taxon>
        <taxon>Dorylaimia</taxon>
        <taxon>Mermithida</taxon>
        <taxon>Mermithoidea</taxon>
        <taxon>Mermithidae</taxon>
        <taxon>Romanomermis</taxon>
    </lineage>
</organism>
<accession>A0A915HFY6</accession>
<evidence type="ECO:0000313" key="3">
    <source>
        <dbReference type="WBParaSite" id="nRc.2.0.1.t00523-RA"/>
    </source>
</evidence>
<evidence type="ECO:0000313" key="2">
    <source>
        <dbReference type="Proteomes" id="UP000887565"/>
    </source>
</evidence>
<sequence length="69" mass="6688">MTSSPESVGIPGGGPWAIKPAGDTGVPSVGQYDATTLMSPVLFGIVDGFTLTGIAYFGGGGGKANNGVS</sequence>